<reference evidence="1" key="1">
    <citation type="journal article" date="2022" name="Phytopathology">
        <title>Whole genome sequencing-based tracing of a 2022 introduction and outbreak of Xanthomonas hortorum pv. pelargonii.</title>
        <authorList>
            <person name="Iruegas Bocardo F."/>
            <person name="Weisberg A.J."/>
            <person name="Riutta E.R."/>
            <person name="Kilday K.B."/>
            <person name="Bonkowski J.C."/>
            <person name="Creswell T.C."/>
            <person name="Daughtrey M."/>
            <person name="Rane K.K."/>
            <person name="Grunwald N.J."/>
            <person name="Chang J.H."/>
            <person name="Putnam M."/>
        </authorList>
    </citation>
    <scope>NUCLEOTIDE SEQUENCE</scope>
    <source>
        <strain evidence="1">22-338</strain>
    </source>
</reference>
<proteinExistence type="predicted"/>
<dbReference type="EMBL" id="JANWTP010000208">
    <property type="protein sequence ID" value="MDC8640849.1"/>
    <property type="molecule type" value="Genomic_DNA"/>
</dbReference>
<organism evidence="1 2">
    <name type="scientific">Xanthomonas hortorum pv. hederae</name>
    <dbReference type="NCBI Taxonomy" id="453603"/>
    <lineage>
        <taxon>Bacteria</taxon>
        <taxon>Pseudomonadati</taxon>
        <taxon>Pseudomonadota</taxon>
        <taxon>Gammaproteobacteria</taxon>
        <taxon>Lysobacterales</taxon>
        <taxon>Lysobacteraceae</taxon>
        <taxon>Xanthomonas</taxon>
    </lineage>
</organism>
<dbReference type="Proteomes" id="UP001140230">
    <property type="component" value="Unassembled WGS sequence"/>
</dbReference>
<name>A0A9X4BWE5_9XANT</name>
<reference evidence="1" key="2">
    <citation type="submission" date="2022-08" db="EMBL/GenBank/DDBJ databases">
        <authorList>
            <person name="Iruegas-Bocardo F."/>
            <person name="Weisberg A.J."/>
            <person name="Riutta E.R."/>
            <person name="Kilday K."/>
            <person name="Bonkowski J.C."/>
            <person name="Creswell T."/>
            <person name="Daughtrey M.L."/>
            <person name="Rane K."/>
            <person name="Grunwald N.J."/>
            <person name="Chang J.H."/>
            <person name="Putnam M.L."/>
        </authorList>
    </citation>
    <scope>NUCLEOTIDE SEQUENCE</scope>
    <source>
        <strain evidence="1">22-338</strain>
    </source>
</reference>
<evidence type="ECO:0000313" key="2">
    <source>
        <dbReference type="Proteomes" id="UP001140230"/>
    </source>
</evidence>
<evidence type="ECO:0000313" key="1">
    <source>
        <dbReference type="EMBL" id="MDC8640849.1"/>
    </source>
</evidence>
<sequence>SARNGQTPKIQTRLSATTRHSALSGRVIQTFPKAAALLQHLSKASLFRANEMDEMQLIAMGI</sequence>
<feature type="non-terminal residue" evidence="1">
    <location>
        <position position="1"/>
    </location>
</feature>
<dbReference type="AlphaFoldDB" id="A0A9X4BWE5"/>
<comment type="caution">
    <text evidence="1">The sequence shown here is derived from an EMBL/GenBank/DDBJ whole genome shotgun (WGS) entry which is preliminary data.</text>
</comment>
<protein>
    <submittedName>
        <fullName evidence="1">Uncharacterized protein</fullName>
    </submittedName>
</protein>
<accession>A0A9X4BWE5</accession>
<gene>
    <name evidence="1" type="ORF">NY667_24530</name>
</gene>